<keyword evidence="6" id="KW-0804">Transcription</keyword>
<dbReference type="InterPro" id="IPR025944">
    <property type="entry name" value="Sigma_54_int_dom_CS"/>
</dbReference>
<accession>A0A7X6DSG9</accession>
<dbReference type="InterPro" id="IPR009057">
    <property type="entry name" value="Homeodomain-like_sf"/>
</dbReference>
<evidence type="ECO:0000256" key="5">
    <source>
        <dbReference type="ARBA" id="ARBA00023159"/>
    </source>
</evidence>
<dbReference type="PROSITE" id="PS00675">
    <property type="entry name" value="SIGMA54_INTERACT_1"/>
    <property type="match status" value="1"/>
</dbReference>
<dbReference type="FunFam" id="1.10.8.60:FF:000014">
    <property type="entry name" value="DNA-binding transcriptional regulator NtrC"/>
    <property type="match status" value="1"/>
</dbReference>
<dbReference type="Gene3D" id="3.40.50.300">
    <property type="entry name" value="P-loop containing nucleotide triphosphate hydrolases"/>
    <property type="match status" value="1"/>
</dbReference>
<proteinExistence type="predicted"/>
<dbReference type="SMART" id="SM00065">
    <property type="entry name" value="GAF"/>
    <property type="match status" value="2"/>
</dbReference>
<dbReference type="SUPFAM" id="SSF55781">
    <property type="entry name" value="GAF domain-like"/>
    <property type="match status" value="2"/>
</dbReference>
<evidence type="ECO:0000256" key="6">
    <source>
        <dbReference type="ARBA" id="ARBA00023163"/>
    </source>
</evidence>
<dbReference type="GO" id="GO:0005524">
    <property type="term" value="F:ATP binding"/>
    <property type="evidence" value="ECO:0007669"/>
    <property type="project" value="UniProtKB-KW"/>
</dbReference>
<evidence type="ECO:0000313" key="9">
    <source>
        <dbReference type="Proteomes" id="UP000534783"/>
    </source>
</evidence>
<evidence type="ECO:0000313" key="8">
    <source>
        <dbReference type="EMBL" id="NKE72509.1"/>
    </source>
</evidence>
<dbReference type="SUPFAM" id="SSF52540">
    <property type="entry name" value="P-loop containing nucleoside triphosphate hydrolases"/>
    <property type="match status" value="1"/>
</dbReference>
<reference evidence="8 9" key="1">
    <citation type="journal article" date="2020" name="Nature">
        <title>Bacterial chemolithoautotrophy via manganese oxidation.</title>
        <authorList>
            <person name="Yu H."/>
            <person name="Leadbetter J.R."/>
        </authorList>
    </citation>
    <scope>NUCLEOTIDE SEQUENCE [LARGE SCALE GENOMIC DNA]</scope>
    <source>
        <strain evidence="8 9">Mn-1</strain>
    </source>
</reference>
<organism evidence="8 9">
    <name type="scientific">Candidatus Manganitrophus noduliformans</name>
    <dbReference type="NCBI Taxonomy" id="2606439"/>
    <lineage>
        <taxon>Bacteria</taxon>
        <taxon>Pseudomonadati</taxon>
        <taxon>Nitrospirota</taxon>
        <taxon>Nitrospiria</taxon>
        <taxon>Candidatus Troglogloeales</taxon>
        <taxon>Candidatus Manganitrophaceae</taxon>
        <taxon>Candidatus Manganitrophus</taxon>
    </lineage>
</organism>
<evidence type="ECO:0000259" key="7">
    <source>
        <dbReference type="PROSITE" id="PS50045"/>
    </source>
</evidence>
<dbReference type="Pfam" id="PF02954">
    <property type="entry name" value="HTH_8"/>
    <property type="match status" value="1"/>
</dbReference>
<dbReference type="InterPro" id="IPR003593">
    <property type="entry name" value="AAA+_ATPase"/>
</dbReference>
<sequence>MSNASEQTPDQQVGRYRSLLEVTEAIALHRDLHELFRDLAHRLPQVVSVHFVGLSLYNAERNTIRLHTLQANVPAEIIGGHESSLENSPAGFVWKQQDALIVHDVNEEDRWPETVRRMKEDGINSFCVVPLTTPVGRLGAIIFSSLKKAAYDGCDLEFLKQVGKQVALAVENALNFQNAQSYQKQLTHERDRQRLLLEINNALVSHLNLQDLLKAFSAHLRQVIPHDYAGLSIYDPHQGRLIRHALDFPQDQDILKAGFQIPLDSPTGRAFASGKTMLFPTIDLVALPEEYRKRMIAIGVKSGCSVPLISHGRVLGTLDVASLREKAFSEEDAELLTQVAGQIAIAVENALAYQQIEALKNKLAKEKLYLEEEIRATGHNFEEIVGESAVLKRILQQVETVAPTDSTVLIQGETGTGKELIARAIHNLSGRHERTFVKMNCAAIPTGLLESELFGHERGAFTGAIAQKIGRFELAHQGTLFLDEVGDIPLELQSKLLRVLQEQEFERLGSNRTIKVNVRLIAATNQDLLRMVAEKQFRSDLYYRLNVFPVSLPSLRERSEDIPQLVRYFTQKYARQMNKQIETIPSEAMAALSKYPWPGNIRELENLIERSVILSQGTELRVPLGELKGSAAASSDGNATLEAAERKHILRVLQETNWVIGGPSGAATRLGMKRTTLQSKIQKLGITRPS</sequence>
<gene>
    <name evidence="8" type="ORF">MNODULE_17295</name>
</gene>
<dbReference type="PROSITE" id="PS50045">
    <property type="entry name" value="SIGMA54_INTERACT_4"/>
    <property type="match status" value="1"/>
</dbReference>
<dbReference type="Pfam" id="PF00158">
    <property type="entry name" value="Sigma54_activat"/>
    <property type="match status" value="1"/>
</dbReference>
<dbReference type="InterPro" id="IPR002197">
    <property type="entry name" value="HTH_Fis"/>
</dbReference>
<dbReference type="FunFam" id="3.40.50.300:FF:000006">
    <property type="entry name" value="DNA-binding transcriptional regulator NtrC"/>
    <property type="match status" value="1"/>
</dbReference>
<dbReference type="Gene3D" id="1.10.8.60">
    <property type="match status" value="1"/>
</dbReference>
<keyword evidence="3" id="KW-0805">Transcription regulation</keyword>
<dbReference type="GO" id="GO:0006355">
    <property type="term" value="P:regulation of DNA-templated transcription"/>
    <property type="evidence" value="ECO:0007669"/>
    <property type="project" value="InterPro"/>
</dbReference>
<comment type="caution">
    <text evidence="8">The sequence shown here is derived from an EMBL/GenBank/DDBJ whole genome shotgun (WGS) entry which is preliminary data.</text>
</comment>
<dbReference type="CDD" id="cd00009">
    <property type="entry name" value="AAA"/>
    <property type="match status" value="1"/>
</dbReference>
<protein>
    <submittedName>
        <fullName evidence="8">GAF domain-containing protein</fullName>
    </submittedName>
</protein>
<keyword evidence="1" id="KW-0547">Nucleotide-binding</keyword>
<dbReference type="Gene3D" id="1.10.10.60">
    <property type="entry name" value="Homeodomain-like"/>
    <property type="match status" value="1"/>
</dbReference>
<dbReference type="PANTHER" id="PTHR32071:SF123">
    <property type="entry name" value="DNA-BINDING TRANSCRIPTIONAL ACTIVATOR HYFR-RELATED"/>
    <property type="match status" value="1"/>
</dbReference>
<evidence type="ECO:0000256" key="4">
    <source>
        <dbReference type="ARBA" id="ARBA00023125"/>
    </source>
</evidence>
<keyword evidence="2" id="KW-0067">ATP-binding</keyword>
<keyword evidence="9" id="KW-1185">Reference proteome</keyword>
<dbReference type="InterPro" id="IPR002078">
    <property type="entry name" value="Sigma_54_int"/>
</dbReference>
<evidence type="ECO:0000256" key="3">
    <source>
        <dbReference type="ARBA" id="ARBA00023015"/>
    </source>
</evidence>
<dbReference type="SMART" id="SM00382">
    <property type="entry name" value="AAA"/>
    <property type="match status" value="1"/>
</dbReference>
<dbReference type="EMBL" id="VTOW01000003">
    <property type="protein sequence ID" value="NKE72509.1"/>
    <property type="molecule type" value="Genomic_DNA"/>
</dbReference>
<evidence type="ECO:0000256" key="1">
    <source>
        <dbReference type="ARBA" id="ARBA00022741"/>
    </source>
</evidence>
<dbReference type="RefSeq" id="WP_168062221.1">
    <property type="nucleotide sequence ID" value="NZ_VTOW01000003.1"/>
</dbReference>
<dbReference type="InterPro" id="IPR025662">
    <property type="entry name" value="Sigma_54_int_dom_ATP-bd_1"/>
</dbReference>
<name>A0A7X6DSG9_9BACT</name>
<feature type="domain" description="Sigma-54 factor interaction" evidence="7">
    <location>
        <begin position="384"/>
        <end position="613"/>
    </location>
</feature>
<keyword evidence="4" id="KW-0238">DNA-binding</keyword>
<dbReference type="Pfam" id="PF25601">
    <property type="entry name" value="AAA_lid_14"/>
    <property type="match status" value="1"/>
</dbReference>
<dbReference type="AlphaFoldDB" id="A0A7X6DSG9"/>
<dbReference type="InterPro" id="IPR029016">
    <property type="entry name" value="GAF-like_dom_sf"/>
</dbReference>
<dbReference type="Pfam" id="PF13185">
    <property type="entry name" value="GAF_2"/>
    <property type="match status" value="2"/>
</dbReference>
<dbReference type="PANTHER" id="PTHR32071">
    <property type="entry name" value="TRANSCRIPTIONAL REGULATORY PROTEIN"/>
    <property type="match status" value="1"/>
</dbReference>
<evidence type="ECO:0000256" key="2">
    <source>
        <dbReference type="ARBA" id="ARBA00022840"/>
    </source>
</evidence>
<dbReference type="Gene3D" id="3.30.450.40">
    <property type="match status" value="2"/>
</dbReference>
<dbReference type="InterPro" id="IPR027417">
    <property type="entry name" value="P-loop_NTPase"/>
</dbReference>
<keyword evidence="5" id="KW-0010">Activator</keyword>
<dbReference type="InterPro" id="IPR003018">
    <property type="entry name" value="GAF"/>
</dbReference>
<dbReference type="PROSITE" id="PS00688">
    <property type="entry name" value="SIGMA54_INTERACT_3"/>
    <property type="match status" value="1"/>
</dbReference>
<dbReference type="SUPFAM" id="SSF46689">
    <property type="entry name" value="Homeodomain-like"/>
    <property type="match status" value="1"/>
</dbReference>
<dbReference type="InterPro" id="IPR058031">
    <property type="entry name" value="AAA_lid_NorR"/>
</dbReference>
<dbReference type="GO" id="GO:0043565">
    <property type="term" value="F:sequence-specific DNA binding"/>
    <property type="evidence" value="ECO:0007669"/>
    <property type="project" value="InterPro"/>
</dbReference>
<dbReference type="Proteomes" id="UP000534783">
    <property type="component" value="Unassembled WGS sequence"/>
</dbReference>